<reference evidence="1" key="1">
    <citation type="submission" date="2020-05" db="EMBL/GenBank/DDBJ databases">
        <authorList>
            <person name="Chiriac C."/>
            <person name="Salcher M."/>
            <person name="Ghai R."/>
            <person name="Kavagutti S V."/>
        </authorList>
    </citation>
    <scope>NUCLEOTIDE SEQUENCE</scope>
</reference>
<sequence length="115" mass="13414">MTPFTEIIQDQAMKHDDFLKFDYGTNKKQIFDIVVAQIDVALSEKRPHIYIKKLKIVDEELDVIAESKDWPDCLTKALAFYKQIEDYESCSKCQKLLDKINTKPKTKKRITKSNG</sequence>
<gene>
    <name evidence="1" type="ORF">UFOVP1604_264</name>
</gene>
<evidence type="ECO:0000313" key="1">
    <source>
        <dbReference type="EMBL" id="CAB4219181.1"/>
    </source>
</evidence>
<organism evidence="1">
    <name type="scientific">uncultured Caudovirales phage</name>
    <dbReference type="NCBI Taxonomy" id="2100421"/>
    <lineage>
        <taxon>Viruses</taxon>
        <taxon>Duplodnaviria</taxon>
        <taxon>Heunggongvirae</taxon>
        <taxon>Uroviricota</taxon>
        <taxon>Caudoviricetes</taxon>
        <taxon>Peduoviridae</taxon>
        <taxon>Maltschvirus</taxon>
        <taxon>Maltschvirus maltsch</taxon>
    </lineage>
</organism>
<protein>
    <submittedName>
        <fullName evidence="1">Uncharacterized protein</fullName>
    </submittedName>
</protein>
<name>A0A6J5SX26_9CAUD</name>
<accession>A0A6J5SX26</accession>
<proteinExistence type="predicted"/>
<dbReference type="EMBL" id="LR797474">
    <property type="protein sequence ID" value="CAB4219181.1"/>
    <property type="molecule type" value="Genomic_DNA"/>
</dbReference>